<dbReference type="STRING" id="113562.SAMN04489716_1620"/>
<dbReference type="AlphaFoldDB" id="A0A1H1V369"/>
<sequence length="271" mass="30138">MTTTTIQEDRPVLGYTLPRLFTEPKVSLLTRRTTLGYEVIEFGQRIGINVLPWQRWWLLHFLELNPDGTLRFKRALLLVSRQQGKSFLCSLLALWILSRGRTVLYSSTTIDTAKEQWEITADYAEDHPEYFGGEVKLRKPNGQYAIECPGLKCKYKIVSAGRRGGRGLSGVGLVLVDELREHMDFDALNAVESTTLSVPDALLVMLSNAGDVRSVVLNHWRAVAQSGEDPELFYAEWSAADGSEIDDVEALRQAGSLRSGVTAGHGGDEVV</sequence>
<evidence type="ECO:0000313" key="2">
    <source>
        <dbReference type="Proteomes" id="UP000198688"/>
    </source>
</evidence>
<proteinExistence type="predicted"/>
<organism evidence="1 2">
    <name type="scientific">Actinoplanes derwentensis</name>
    <dbReference type="NCBI Taxonomy" id="113562"/>
    <lineage>
        <taxon>Bacteria</taxon>
        <taxon>Bacillati</taxon>
        <taxon>Actinomycetota</taxon>
        <taxon>Actinomycetes</taxon>
        <taxon>Micromonosporales</taxon>
        <taxon>Micromonosporaceae</taxon>
        <taxon>Actinoplanes</taxon>
    </lineage>
</organism>
<dbReference type="RefSeq" id="WP_157751388.1">
    <property type="nucleotide sequence ID" value="NZ_LT629758.1"/>
</dbReference>
<evidence type="ECO:0000313" key="1">
    <source>
        <dbReference type="EMBL" id="SDS78921.1"/>
    </source>
</evidence>
<gene>
    <name evidence="1" type="ORF">SAMN04489716_1620</name>
</gene>
<protein>
    <recommendedName>
        <fullName evidence="3">Phage Terminase</fullName>
    </recommendedName>
</protein>
<dbReference type="Gene3D" id="3.40.50.300">
    <property type="entry name" value="P-loop containing nucleotide triphosphate hydrolases"/>
    <property type="match status" value="1"/>
</dbReference>
<dbReference type="InterPro" id="IPR027417">
    <property type="entry name" value="P-loop_NTPase"/>
</dbReference>
<name>A0A1H1V369_9ACTN</name>
<dbReference type="EMBL" id="LT629758">
    <property type="protein sequence ID" value="SDS78921.1"/>
    <property type="molecule type" value="Genomic_DNA"/>
</dbReference>
<keyword evidence="2" id="KW-1185">Reference proteome</keyword>
<dbReference type="Proteomes" id="UP000198688">
    <property type="component" value="Chromosome I"/>
</dbReference>
<accession>A0A1H1V369</accession>
<reference evidence="1 2" key="1">
    <citation type="submission" date="2016-10" db="EMBL/GenBank/DDBJ databases">
        <authorList>
            <person name="de Groot N.N."/>
        </authorList>
    </citation>
    <scope>NUCLEOTIDE SEQUENCE [LARGE SCALE GENOMIC DNA]</scope>
    <source>
        <strain evidence="1 2">DSM 43941</strain>
    </source>
</reference>
<dbReference type="OrthoDB" id="3188010at2"/>
<evidence type="ECO:0008006" key="3">
    <source>
        <dbReference type="Google" id="ProtNLM"/>
    </source>
</evidence>